<dbReference type="AlphaFoldDB" id="A0A4S8LPD3"/>
<dbReference type="Proteomes" id="UP000297245">
    <property type="component" value="Unassembled WGS sequence"/>
</dbReference>
<evidence type="ECO:0000259" key="2">
    <source>
        <dbReference type="Pfam" id="PF13926"/>
    </source>
</evidence>
<feature type="compositionally biased region" description="Acidic residues" evidence="1">
    <location>
        <begin position="202"/>
        <end position="213"/>
    </location>
</feature>
<keyword evidence="4" id="KW-1185">Reference proteome</keyword>
<feature type="compositionally biased region" description="Polar residues" evidence="1">
    <location>
        <begin position="94"/>
        <end position="104"/>
    </location>
</feature>
<gene>
    <name evidence="3" type="ORF">K435DRAFT_759607</name>
</gene>
<evidence type="ECO:0000313" key="3">
    <source>
        <dbReference type="EMBL" id="THU91174.1"/>
    </source>
</evidence>
<feature type="compositionally biased region" description="Basic residues" evidence="1">
    <location>
        <begin position="136"/>
        <end position="145"/>
    </location>
</feature>
<feature type="compositionally biased region" description="Basic residues" evidence="1">
    <location>
        <begin position="1"/>
        <end position="11"/>
    </location>
</feature>
<feature type="region of interest" description="Disordered" evidence="1">
    <location>
        <begin position="1"/>
        <end position="247"/>
    </location>
</feature>
<accession>A0A4S8LPD3</accession>
<dbReference type="EMBL" id="ML179314">
    <property type="protein sequence ID" value="THU91174.1"/>
    <property type="molecule type" value="Genomic_DNA"/>
</dbReference>
<dbReference type="InterPro" id="IPR025451">
    <property type="entry name" value="DUF4211"/>
</dbReference>
<protein>
    <recommendedName>
        <fullName evidence="2">DUF4211 domain-containing protein</fullName>
    </recommendedName>
</protein>
<sequence length="504" mass="57329">MPKEKKSKPSKKSQQTTLTGIITSPRKLSQSRPKTKARQKPTRINVDASDDESDLDAIKLVKPKNVQNDDSNRSPKVHKSRILDSDEDDDEENLANTKPSSSTRLKSRSNKDETTSKRLKPRRRPSPDSEDEQPPPRKRRGRLIKHIPSASDEDEEDDDLEPEHILDSRFRKRDKKTTFQKNLEKLKRRKQGKKEPESGESGSEEDGDSDEGEVGPFKGAKRDDDRDSLFDGSDDDGDSAGSSDFIVEDDGTGLAALPAEFSMDTHQDLAHQFKKIFQFFVHIAVQPPVERNEFMVEMLKKEEYFSVPLIVTRRKLSGLRDSLVASSVWHPKFKKQLETYPELDVIELDFAVPGCDACHLGSRTSTLCGRLLGHAYDHSGFEEVSDDESDADKDSAIIAEFHLGRFCARRVRVYHDLSHWEYNLFKTISDEMDELHMAAQDHGGGFVRVAYARGMKPPEDLQDADAICEWLDERKVIEIEWQKLKDVMERSRGLEFAAKKGETD</sequence>
<dbReference type="GO" id="GO:0005634">
    <property type="term" value="C:nucleus"/>
    <property type="evidence" value="ECO:0007669"/>
    <property type="project" value="TreeGrafter"/>
</dbReference>
<organism evidence="3 4">
    <name type="scientific">Dendrothele bispora (strain CBS 962.96)</name>
    <dbReference type="NCBI Taxonomy" id="1314807"/>
    <lineage>
        <taxon>Eukaryota</taxon>
        <taxon>Fungi</taxon>
        <taxon>Dikarya</taxon>
        <taxon>Basidiomycota</taxon>
        <taxon>Agaricomycotina</taxon>
        <taxon>Agaricomycetes</taxon>
        <taxon>Agaricomycetidae</taxon>
        <taxon>Agaricales</taxon>
        <taxon>Agaricales incertae sedis</taxon>
        <taxon>Dendrothele</taxon>
    </lineage>
</organism>
<feature type="compositionally biased region" description="Acidic residues" evidence="1">
    <location>
        <begin position="151"/>
        <end position="161"/>
    </location>
</feature>
<dbReference type="PANTHER" id="PTHR14689:SF0">
    <property type="entry name" value="COILED-COIL DOMAIN-CONTAINING PROTEIN 82"/>
    <property type="match status" value="1"/>
</dbReference>
<evidence type="ECO:0000256" key="1">
    <source>
        <dbReference type="SAM" id="MobiDB-lite"/>
    </source>
</evidence>
<dbReference type="OrthoDB" id="21499at2759"/>
<dbReference type="Pfam" id="PF13926">
    <property type="entry name" value="DUF4211"/>
    <property type="match status" value="1"/>
</dbReference>
<reference evidence="3 4" key="1">
    <citation type="journal article" date="2019" name="Nat. Ecol. Evol.">
        <title>Megaphylogeny resolves global patterns of mushroom evolution.</title>
        <authorList>
            <person name="Varga T."/>
            <person name="Krizsan K."/>
            <person name="Foldi C."/>
            <person name="Dima B."/>
            <person name="Sanchez-Garcia M."/>
            <person name="Sanchez-Ramirez S."/>
            <person name="Szollosi G.J."/>
            <person name="Szarkandi J.G."/>
            <person name="Papp V."/>
            <person name="Albert L."/>
            <person name="Andreopoulos W."/>
            <person name="Angelini C."/>
            <person name="Antonin V."/>
            <person name="Barry K.W."/>
            <person name="Bougher N.L."/>
            <person name="Buchanan P."/>
            <person name="Buyck B."/>
            <person name="Bense V."/>
            <person name="Catcheside P."/>
            <person name="Chovatia M."/>
            <person name="Cooper J."/>
            <person name="Damon W."/>
            <person name="Desjardin D."/>
            <person name="Finy P."/>
            <person name="Geml J."/>
            <person name="Haridas S."/>
            <person name="Hughes K."/>
            <person name="Justo A."/>
            <person name="Karasinski D."/>
            <person name="Kautmanova I."/>
            <person name="Kiss B."/>
            <person name="Kocsube S."/>
            <person name="Kotiranta H."/>
            <person name="LaButti K.M."/>
            <person name="Lechner B.E."/>
            <person name="Liimatainen K."/>
            <person name="Lipzen A."/>
            <person name="Lukacs Z."/>
            <person name="Mihaltcheva S."/>
            <person name="Morgado L.N."/>
            <person name="Niskanen T."/>
            <person name="Noordeloos M.E."/>
            <person name="Ohm R.A."/>
            <person name="Ortiz-Santana B."/>
            <person name="Ovrebo C."/>
            <person name="Racz N."/>
            <person name="Riley R."/>
            <person name="Savchenko A."/>
            <person name="Shiryaev A."/>
            <person name="Soop K."/>
            <person name="Spirin V."/>
            <person name="Szebenyi C."/>
            <person name="Tomsovsky M."/>
            <person name="Tulloss R.E."/>
            <person name="Uehling J."/>
            <person name="Grigoriev I.V."/>
            <person name="Vagvolgyi C."/>
            <person name="Papp T."/>
            <person name="Martin F.M."/>
            <person name="Miettinen O."/>
            <person name="Hibbett D.S."/>
            <person name="Nagy L.G."/>
        </authorList>
    </citation>
    <scope>NUCLEOTIDE SEQUENCE [LARGE SCALE GENOMIC DNA]</scope>
    <source>
        <strain evidence="3 4">CBS 962.96</strain>
    </source>
</reference>
<name>A0A4S8LPD3_DENBC</name>
<evidence type="ECO:0000313" key="4">
    <source>
        <dbReference type="Proteomes" id="UP000297245"/>
    </source>
</evidence>
<feature type="compositionally biased region" description="Polar residues" evidence="1">
    <location>
        <begin position="14"/>
        <end position="32"/>
    </location>
</feature>
<feature type="compositionally biased region" description="Basic and acidic residues" evidence="1">
    <location>
        <begin position="220"/>
        <end position="229"/>
    </location>
</feature>
<proteinExistence type="predicted"/>
<feature type="domain" description="DUF4211" evidence="2">
    <location>
        <begin position="244"/>
        <end position="379"/>
    </location>
</feature>
<dbReference type="PANTHER" id="PTHR14689">
    <property type="entry name" value="PHORBOL-ESTER_DAG-TYPE DOMAIN-CONTAINING PROTEIN"/>
    <property type="match status" value="1"/>
</dbReference>